<dbReference type="SMART" id="SM00893">
    <property type="entry name" value="ETF"/>
    <property type="match status" value="1"/>
</dbReference>
<dbReference type="EMBL" id="CP012559">
    <property type="protein sequence ID" value="ALB28120.1"/>
    <property type="molecule type" value="Genomic_DNA"/>
</dbReference>
<dbReference type="GO" id="GO:0009055">
    <property type="term" value="F:electron transfer activity"/>
    <property type="evidence" value="ECO:0007669"/>
    <property type="project" value="InterPro"/>
</dbReference>
<dbReference type="OrthoDB" id="9770286at2"/>
<dbReference type="SUPFAM" id="SSF52467">
    <property type="entry name" value="DHS-like NAD/FAD-binding domain"/>
    <property type="match status" value="1"/>
</dbReference>
<evidence type="ECO:0000256" key="2">
    <source>
        <dbReference type="PIRSR" id="PIRSR000089-1"/>
    </source>
</evidence>
<dbReference type="STRING" id="1074467.JP39_01285"/>
<dbReference type="Pfam" id="PF01012">
    <property type="entry name" value="ETF"/>
    <property type="match status" value="1"/>
</dbReference>
<evidence type="ECO:0000313" key="5">
    <source>
        <dbReference type="Proteomes" id="UP000061546"/>
    </source>
</evidence>
<feature type="binding site" evidence="2">
    <location>
        <begin position="240"/>
        <end position="241"/>
    </location>
    <ligand>
        <name>FAD</name>
        <dbReference type="ChEBI" id="CHEBI:57692"/>
    </ligand>
</feature>
<organism evidence="4 5">
    <name type="scientific">Companilactobacillus heilongjiangensis</name>
    <dbReference type="NCBI Taxonomy" id="1074467"/>
    <lineage>
        <taxon>Bacteria</taxon>
        <taxon>Bacillati</taxon>
        <taxon>Bacillota</taxon>
        <taxon>Bacilli</taxon>
        <taxon>Lactobacillales</taxon>
        <taxon>Lactobacillaceae</taxon>
        <taxon>Companilactobacillus</taxon>
    </lineage>
</organism>
<accession>A0A0K2LA33</accession>
<dbReference type="GO" id="GO:0050660">
    <property type="term" value="F:flavin adenine dinucleotide binding"/>
    <property type="evidence" value="ECO:0007669"/>
    <property type="project" value="InterPro"/>
</dbReference>
<keyword evidence="2" id="KW-0274">FAD</keyword>
<comment type="similarity">
    <text evidence="1">Belongs to the ETF alpha-subunit/FixB family.</text>
</comment>
<dbReference type="KEGG" id="lhi:JP39_01285"/>
<dbReference type="AlphaFoldDB" id="A0A0K2LA33"/>
<feature type="binding site" evidence="2">
    <location>
        <begin position="254"/>
        <end position="258"/>
    </location>
    <ligand>
        <name>FAD</name>
        <dbReference type="ChEBI" id="CHEBI:57692"/>
    </ligand>
</feature>
<reference evidence="4 5" key="1">
    <citation type="submission" date="2015-08" db="EMBL/GenBank/DDBJ databases">
        <title>Genomic sequence of Lactobacillus heilongjiangensis DSM 28069, isolated from Chinese traditional pickle.</title>
        <authorList>
            <person name="Jiang X."/>
            <person name="Zheng B."/>
            <person name="Cheng H."/>
        </authorList>
    </citation>
    <scope>NUCLEOTIDE SEQUENCE [LARGE SCALE GENOMIC DNA]</scope>
    <source>
        <strain evidence="4 5">DSM 28069</strain>
    </source>
</reference>
<dbReference type="GO" id="GO:0033539">
    <property type="term" value="P:fatty acid beta-oxidation using acyl-CoA dehydrogenase"/>
    <property type="evidence" value="ECO:0007669"/>
    <property type="project" value="TreeGrafter"/>
</dbReference>
<dbReference type="InterPro" id="IPR014730">
    <property type="entry name" value="ETF_a/b_N"/>
</dbReference>
<keyword evidence="2" id="KW-0285">Flavoprotein</keyword>
<feature type="binding site" evidence="2">
    <location>
        <position position="215"/>
    </location>
    <ligand>
        <name>FAD</name>
        <dbReference type="ChEBI" id="CHEBI:57692"/>
    </ligand>
</feature>
<dbReference type="Pfam" id="PF00766">
    <property type="entry name" value="ETF_alpha"/>
    <property type="match status" value="1"/>
</dbReference>
<dbReference type="CDD" id="cd01715">
    <property type="entry name" value="ETF_alpha"/>
    <property type="match status" value="1"/>
</dbReference>
<dbReference type="InterPro" id="IPR014729">
    <property type="entry name" value="Rossmann-like_a/b/a_fold"/>
</dbReference>
<keyword evidence="5" id="KW-1185">Reference proteome</keyword>
<dbReference type="Proteomes" id="UP000061546">
    <property type="component" value="Chromosome"/>
</dbReference>
<protein>
    <submittedName>
        <fullName evidence="4">Electron transfer flavoprotein subunit alpha</fullName>
    </submittedName>
</protein>
<evidence type="ECO:0000313" key="4">
    <source>
        <dbReference type="EMBL" id="ALB28120.1"/>
    </source>
</evidence>
<dbReference type="InterPro" id="IPR033947">
    <property type="entry name" value="ETF_alpha_N"/>
</dbReference>
<evidence type="ECO:0000259" key="3">
    <source>
        <dbReference type="SMART" id="SM00893"/>
    </source>
</evidence>
<dbReference type="InterPro" id="IPR001308">
    <property type="entry name" value="ETF_a/FixB"/>
</dbReference>
<name>A0A0K2LA33_9LACO</name>
<feature type="binding site" evidence="2">
    <location>
        <position position="292"/>
    </location>
    <ligand>
        <name>FAD</name>
        <dbReference type="ChEBI" id="CHEBI:57692"/>
    </ligand>
</feature>
<dbReference type="RefSeq" id="WP_041499775.1">
    <property type="nucleotide sequence ID" value="NZ_BJDV01000014.1"/>
</dbReference>
<dbReference type="Gene3D" id="3.40.50.620">
    <property type="entry name" value="HUPs"/>
    <property type="match status" value="1"/>
</dbReference>
<dbReference type="InterPro" id="IPR029035">
    <property type="entry name" value="DHS-like_NAD/FAD-binding_dom"/>
</dbReference>
<proteinExistence type="inferred from homology"/>
<dbReference type="PANTHER" id="PTHR43153">
    <property type="entry name" value="ELECTRON TRANSFER FLAVOPROTEIN ALPHA"/>
    <property type="match status" value="1"/>
</dbReference>
<evidence type="ECO:0000256" key="1">
    <source>
        <dbReference type="ARBA" id="ARBA00005817"/>
    </source>
</evidence>
<dbReference type="InterPro" id="IPR014731">
    <property type="entry name" value="ETF_asu_C"/>
</dbReference>
<sequence>MTVIKENWVFVETDLHKINPVSYQLITKMKQISHDPVVAVLIENNDANLETELSEYGPDKILLIKDDELEAGDDLELTDALNKLIQKQGTPNTFIFPATVVGRSVAPRLQARLRTGLTADCLDLKFEDDLLVQTKPSYGDNIMCEITIPNHHPQMATARPNVFTAEKENNPALKVEEISNLDWEKDTKLQIKSQILPPKTSNDITQAQRIVALGRGDKTDAGIDMANSLAKKLHATVGVTRPLTDLDQYTITEQIGQSGQTVAPDLLINLGVSGAVQYTAGIANAKTVVSVNTDENAQIFKYSDYYFVGNALEFSKALEAIL</sequence>
<gene>
    <name evidence="4" type="ORF">JP39_01285</name>
</gene>
<dbReference type="PIRSF" id="PIRSF000089">
    <property type="entry name" value="Electra_flavoP_a"/>
    <property type="match status" value="1"/>
</dbReference>
<dbReference type="Gene3D" id="3.40.50.1220">
    <property type="entry name" value="TPP-binding domain"/>
    <property type="match status" value="1"/>
</dbReference>
<dbReference type="SUPFAM" id="SSF52402">
    <property type="entry name" value="Adenine nucleotide alpha hydrolases-like"/>
    <property type="match status" value="1"/>
</dbReference>
<feature type="domain" description="Electron transfer flavoprotein alpha/beta-subunit N-terminal" evidence="3">
    <location>
        <begin position="7"/>
        <end position="187"/>
    </location>
</feature>
<dbReference type="PANTHER" id="PTHR43153:SF1">
    <property type="entry name" value="ELECTRON TRANSFER FLAVOPROTEIN SUBUNIT ALPHA, MITOCHONDRIAL"/>
    <property type="match status" value="1"/>
</dbReference>
<comment type="cofactor">
    <cofactor evidence="2">
        <name>FAD</name>
        <dbReference type="ChEBI" id="CHEBI:57692"/>
    </cofactor>
    <text evidence="2">Binds 1 FAD per dimer.</text>
</comment>